<dbReference type="EMBL" id="SSNT01000010">
    <property type="protein sequence ID" value="THF78929.1"/>
    <property type="molecule type" value="Genomic_DNA"/>
</dbReference>
<dbReference type="Pfam" id="PF00535">
    <property type="entry name" value="Glycos_transf_2"/>
    <property type="match status" value="1"/>
</dbReference>
<evidence type="ECO:0000313" key="2">
    <source>
        <dbReference type="EMBL" id="THF78929.1"/>
    </source>
</evidence>
<dbReference type="AlphaFoldDB" id="A0A4S4BUZ4"/>
<feature type="domain" description="Glycosyltransferase 2-like" evidence="1">
    <location>
        <begin position="11"/>
        <end position="117"/>
    </location>
</feature>
<organism evidence="2 3">
    <name type="scientific">Metabacillus sediminilitoris</name>
    <dbReference type="NCBI Taxonomy" id="2567941"/>
    <lineage>
        <taxon>Bacteria</taxon>
        <taxon>Bacillati</taxon>
        <taxon>Bacillota</taxon>
        <taxon>Bacilli</taxon>
        <taxon>Bacillales</taxon>
        <taxon>Bacillaceae</taxon>
        <taxon>Metabacillus</taxon>
    </lineage>
</organism>
<evidence type="ECO:0000259" key="1">
    <source>
        <dbReference type="Pfam" id="PF00535"/>
    </source>
</evidence>
<dbReference type="SUPFAM" id="SSF53448">
    <property type="entry name" value="Nucleotide-diphospho-sugar transferases"/>
    <property type="match status" value="1"/>
</dbReference>
<sequence length="274" mass="31848">MNRNSVDILTIMLSWNRAELLEQTIKSYIETVSVSYTLIVVDNASNSKTILTLKRLAELYNFKAIFLKENKGGLAFNHILNTVNINKYRYIHFSENDLEYRPGWDKELISKLETFPKLGQISPYSLTPEVEQGEIWGKRPGKPFRKGGKLIYICPNTGTTCLVKKILIKRGLRWKNIQKNKWKLPADAAFSAGVKRMGYFAAWNDRYLAKNWGHNITQFQKEIDYYVKNYSVKSIKLKGFIDRLRKHGYKLIISPDKTYKIKPINKNSVNKLDT</sequence>
<keyword evidence="2" id="KW-0808">Transferase</keyword>
<dbReference type="Proteomes" id="UP000310334">
    <property type="component" value="Unassembled WGS sequence"/>
</dbReference>
<dbReference type="RefSeq" id="WP_136355082.1">
    <property type="nucleotide sequence ID" value="NZ_CP046266.1"/>
</dbReference>
<dbReference type="InterPro" id="IPR029044">
    <property type="entry name" value="Nucleotide-diphossugar_trans"/>
</dbReference>
<dbReference type="InterPro" id="IPR001173">
    <property type="entry name" value="Glyco_trans_2-like"/>
</dbReference>
<keyword evidence="3" id="KW-1185">Reference proteome</keyword>
<dbReference type="OrthoDB" id="7615426at2"/>
<gene>
    <name evidence="2" type="ORF">E6W99_14500</name>
</gene>
<accession>A0A4S4BUZ4</accession>
<protein>
    <submittedName>
        <fullName evidence="2">Glycosyltransferase</fullName>
    </submittedName>
</protein>
<evidence type="ECO:0000313" key="3">
    <source>
        <dbReference type="Proteomes" id="UP000310334"/>
    </source>
</evidence>
<comment type="caution">
    <text evidence="2">The sequence shown here is derived from an EMBL/GenBank/DDBJ whole genome shotgun (WGS) entry which is preliminary data.</text>
</comment>
<dbReference type="GO" id="GO:0016740">
    <property type="term" value="F:transferase activity"/>
    <property type="evidence" value="ECO:0007669"/>
    <property type="project" value="UniProtKB-KW"/>
</dbReference>
<dbReference type="Gene3D" id="3.90.550.10">
    <property type="entry name" value="Spore Coat Polysaccharide Biosynthesis Protein SpsA, Chain A"/>
    <property type="match status" value="1"/>
</dbReference>
<reference evidence="2 3" key="1">
    <citation type="submission" date="2019-04" db="EMBL/GenBank/DDBJ databases">
        <title>Bacillus sediminilitoris sp. nov., isolated from a tidal flat sediment on the East China Sea.</title>
        <authorList>
            <person name="Wei Y."/>
            <person name="Mao H."/>
            <person name="Fang J."/>
        </authorList>
    </citation>
    <scope>NUCLEOTIDE SEQUENCE [LARGE SCALE GENOMIC DNA]</scope>
    <source>
        <strain evidence="2 3">DSL-17</strain>
    </source>
</reference>
<name>A0A4S4BUZ4_9BACI</name>
<proteinExistence type="predicted"/>